<evidence type="ECO:0000313" key="4">
    <source>
        <dbReference type="Proteomes" id="UP000611723"/>
    </source>
</evidence>
<evidence type="ECO:0000259" key="2">
    <source>
        <dbReference type="Pfam" id="PF19089"/>
    </source>
</evidence>
<accession>A0A934WX21</accession>
<name>A0A934WX21_9BACT</name>
<feature type="signal peptide" evidence="1">
    <location>
        <begin position="1"/>
        <end position="20"/>
    </location>
</feature>
<protein>
    <recommendedName>
        <fullName evidence="2">DUF5777 domain-containing protein</fullName>
    </recommendedName>
</protein>
<sequence>MTRIISLISVLVFVVTSLTAQEDRTKVFRDTRIINGHSTELIPKGTMKFIISHRFGKLNSGFQQLYGLDNSTIRMGLDYGIIDQLNIGFGRSSFQKHYDVYLKYRILQQKNNGKSPLSLVYYTNASVRTLINSQTENLTFTNNLAYVHQLLIARKFNDFFSLQLSPSFVHRNYVLDETSKNDVYSLGAAGRFQLTKVIAVNLEYYYLLPDQLMDNIQSSAGLGVEFETKGHIFQFNFTNSLGLIAPLYIAETEGVIEKGDIHFGFNITRDFKVGPRK</sequence>
<gene>
    <name evidence="3" type="ORF">JKA74_05945</name>
</gene>
<feature type="domain" description="DUF5777" evidence="2">
    <location>
        <begin position="28"/>
        <end position="271"/>
    </location>
</feature>
<evidence type="ECO:0000256" key="1">
    <source>
        <dbReference type="SAM" id="SignalP"/>
    </source>
</evidence>
<organism evidence="3 4">
    <name type="scientific">Marivirga aurantiaca</name>
    <dbReference type="NCBI Taxonomy" id="2802615"/>
    <lineage>
        <taxon>Bacteria</taxon>
        <taxon>Pseudomonadati</taxon>
        <taxon>Bacteroidota</taxon>
        <taxon>Cytophagia</taxon>
        <taxon>Cytophagales</taxon>
        <taxon>Marivirgaceae</taxon>
        <taxon>Marivirga</taxon>
    </lineage>
</organism>
<dbReference type="RefSeq" id="WP_201430264.1">
    <property type="nucleotide sequence ID" value="NZ_JAEQBW010000002.1"/>
</dbReference>
<dbReference type="AlphaFoldDB" id="A0A934WX21"/>
<reference evidence="3" key="1">
    <citation type="submission" date="2021-01" db="EMBL/GenBank/DDBJ databases">
        <title>Marivirga aurantiaca sp. nov., isolated from intertidal surface sediments.</title>
        <authorList>
            <person name="Zhang M."/>
        </authorList>
    </citation>
    <scope>NUCLEOTIDE SEQUENCE</scope>
    <source>
        <strain evidence="3">S37H4</strain>
    </source>
</reference>
<dbReference type="EMBL" id="JAEQBW010000002">
    <property type="protein sequence ID" value="MBK6264574.1"/>
    <property type="molecule type" value="Genomic_DNA"/>
</dbReference>
<dbReference type="Proteomes" id="UP000611723">
    <property type="component" value="Unassembled WGS sequence"/>
</dbReference>
<keyword evidence="1" id="KW-0732">Signal</keyword>
<keyword evidence="4" id="KW-1185">Reference proteome</keyword>
<dbReference type="InterPro" id="IPR045916">
    <property type="entry name" value="DUF5777"/>
</dbReference>
<evidence type="ECO:0000313" key="3">
    <source>
        <dbReference type="EMBL" id="MBK6264574.1"/>
    </source>
</evidence>
<feature type="chain" id="PRO_5037863718" description="DUF5777 domain-containing protein" evidence="1">
    <location>
        <begin position="21"/>
        <end position="277"/>
    </location>
</feature>
<proteinExistence type="predicted"/>
<comment type="caution">
    <text evidence="3">The sequence shown here is derived from an EMBL/GenBank/DDBJ whole genome shotgun (WGS) entry which is preliminary data.</text>
</comment>
<dbReference type="Pfam" id="PF19089">
    <property type="entry name" value="DUF5777"/>
    <property type="match status" value="1"/>
</dbReference>